<keyword evidence="3" id="KW-1185">Reference proteome</keyword>
<dbReference type="Pfam" id="PF01370">
    <property type="entry name" value="Epimerase"/>
    <property type="match status" value="1"/>
</dbReference>
<dbReference type="InterPro" id="IPR051783">
    <property type="entry name" value="NAD(P)-dependent_oxidoreduct"/>
</dbReference>
<gene>
    <name evidence="2" type="ORF">ACFOD3_02185</name>
</gene>
<dbReference type="PANTHER" id="PTHR48079">
    <property type="entry name" value="PROTEIN YEEZ"/>
    <property type="match status" value="1"/>
</dbReference>
<dbReference type="CDD" id="cd05262">
    <property type="entry name" value="SDR_a7"/>
    <property type="match status" value="1"/>
</dbReference>
<evidence type="ECO:0000313" key="3">
    <source>
        <dbReference type="Proteomes" id="UP001595420"/>
    </source>
</evidence>
<accession>A0ABV7BRE8</accession>
<organism evidence="2 3">
    <name type="scientific">Falsiroseomonas tokyonensis</name>
    <dbReference type="NCBI Taxonomy" id="430521"/>
    <lineage>
        <taxon>Bacteria</taxon>
        <taxon>Pseudomonadati</taxon>
        <taxon>Pseudomonadota</taxon>
        <taxon>Alphaproteobacteria</taxon>
        <taxon>Acetobacterales</taxon>
        <taxon>Roseomonadaceae</taxon>
        <taxon>Falsiroseomonas</taxon>
    </lineage>
</organism>
<sequence>MQVFVTGATGWIGRAVVADLLAQGHRVLGLSRAAEKGQALAAMGAEVLHGTLEDLDALQEAARQADAVAHIGFNHDFTRYAENAAQDQRVIGALGAALRGTDKPLVVTGTLSALKVHGRAATEADLPVADPALPRRSEIAARALQDVRVACIRLPHSVHGVGETHGFVPMLIDLARRSGVSAYIGEGANRWPAVHVSDAARLYRLALEGGARQPACHAAGEAGVAFRQIAEAIGRKLGLPVAPREAAHFGFLAGFAAEDMVAEAAATREALGWAPGGPGLLADIAHPGYYAGA</sequence>
<feature type="domain" description="NAD-dependent epimerase/dehydratase" evidence="1">
    <location>
        <begin position="3"/>
        <end position="85"/>
    </location>
</feature>
<name>A0ABV7BRE8_9PROT</name>
<dbReference type="RefSeq" id="WP_216834180.1">
    <property type="nucleotide sequence ID" value="NZ_JAFNJS010000001.1"/>
</dbReference>
<comment type="caution">
    <text evidence="2">The sequence shown here is derived from an EMBL/GenBank/DDBJ whole genome shotgun (WGS) entry which is preliminary data.</text>
</comment>
<reference evidence="3" key="1">
    <citation type="journal article" date="2019" name="Int. J. Syst. Evol. Microbiol.">
        <title>The Global Catalogue of Microorganisms (GCM) 10K type strain sequencing project: providing services to taxonomists for standard genome sequencing and annotation.</title>
        <authorList>
            <consortium name="The Broad Institute Genomics Platform"/>
            <consortium name="The Broad Institute Genome Sequencing Center for Infectious Disease"/>
            <person name="Wu L."/>
            <person name="Ma J."/>
        </authorList>
    </citation>
    <scope>NUCLEOTIDE SEQUENCE [LARGE SCALE GENOMIC DNA]</scope>
    <source>
        <strain evidence="3">CGMCC 1.16855</strain>
    </source>
</reference>
<evidence type="ECO:0000313" key="2">
    <source>
        <dbReference type="EMBL" id="MFC2998680.1"/>
    </source>
</evidence>
<protein>
    <submittedName>
        <fullName evidence="2">SDR family oxidoreductase</fullName>
    </submittedName>
</protein>
<dbReference type="EMBL" id="JBHRSB010000001">
    <property type="protein sequence ID" value="MFC2998680.1"/>
    <property type="molecule type" value="Genomic_DNA"/>
</dbReference>
<dbReference type="InterPro" id="IPR001509">
    <property type="entry name" value="Epimerase_deHydtase"/>
</dbReference>
<proteinExistence type="predicted"/>
<evidence type="ECO:0000259" key="1">
    <source>
        <dbReference type="Pfam" id="PF01370"/>
    </source>
</evidence>
<dbReference type="PANTHER" id="PTHR48079:SF6">
    <property type="entry name" value="NAD(P)-BINDING DOMAIN-CONTAINING PROTEIN-RELATED"/>
    <property type="match status" value="1"/>
</dbReference>
<dbReference type="Proteomes" id="UP001595420">
    <property type="component" value="Unassembled WGS sequence"/>
</dbReference>